<accession>A0A835Z1M0</accession>
<sequence length="319" mass="35252">MDIANFNTCIRVDNATQMGSVIDVINLINPYESNAPKTLTRLPQDLIAKCSQLRINGKGKLTPCADAQTLVEVVWSLPGKAARDFRRESAKAVCRVLGGDLTLADEIEARHHALQGSDEGQAAQAFMLADSDDSGDGFRTTKRVKSLLPDELQLATAEQQSAYFDGWMVDRNADRKMVLQKRQFDNTSYFMSEMERQDMLDPALRIAMIDTLKNIATQDATSTALVAVAVAAAPPDEDYQTVAGWLLKYNPKPNYQKTTFTTKMGMAVSSAYRVKHGHPNTQKTSKHVNGEVRPVMMYDVRADGELLTKVFNELTNGAV</sequence>
<gene>
    <name evidence="1" type="ORF">JKP88DRAFT_244615</name>
</gene>
<dbReference type="AlphaFoldDB" id="A0A835Z1M0"/>
<proteinExistence type="predicted"/>
<dbReference type="EMBL" id="JAFCMP010000157">
    <property type="protein sequence ID" value="KAG5184604.1"/>
    <property type="molecule type" value="Genomic_DNA"/>
</dbReference>
<dbReference type="Proteomes" id="UP000664859">
    <property type="component" value="Unassembled WGS sequence"/>
</dbReference>
<reference evidence="1" key="1">
    <citation type="submission" date="2021-02" db="EMBL/GenBank/DDBJ databases">
        <title>First Annotated Genome of the Yellow-green Alga Tribonema minus.</title>
        <authorList>
            <person name="Mahan K.M."/>
        </authorList>
    </citation>
    <scope>NUCLEOTIDE SEQUENCE</scope>
    <source>
        <strain evidence="1">UTEX B ZZ1240</strain>
    </source>
</reference>
<protein>
    <submittedName>
        <fullName evidence="1">Uncharacterized protein</fullName>
    </submittedName>
</protein>
<evidence type="ECO:0000313" key="2">
    <source>
        <dbReference type="Proteomes" id="UP000664859"/>
    </source>
</evidence>
<dbReference type="OrthoDB" id="10543878at2759"/>
<comment type="caution">
    <text evidence="1">The sequence shown here is derived from an EMBL/GenBank/DDBJ whole genome shotgun (WGS) entry which is preliminary data.</text>
</comment>
<evidence type="ECO:0000313" key="1">
    <source>
        <dbReference type="EMBL" id="KAG5184604.1"/>
    </source>
</evidence>
<keyword evidence="2" id="KW-1185">Reference proteome</keyword>
<name>A0A835Z1M0_9STRA</name>
<organism evidence="1 2">
    <name type="scientific">Tribonema minus</name>
    <dbReference type="NCBI Taxonomy" id="303371"/>
    <lineage>
        <taxon>Eukaryota</taxon>
        <taxon>Sar</taxon>
        <taxon>Stramenopiles</taxon>
        <taxon>Ochrophyta</taxon>
        <taxon>PX clade</taxon>
        <taxon>Xanthophyceae</taxon>
        <taxon>Tribonematales</taxon>
        <taxon>Tribonemataceae</taxon>
        <taxon>Tribonema</taxon>
    </lineage>
</organism>